<evidence type="ECO:0000313" key="3">
    <source>
        <dbReference type="EMBL" id="SVA45580.1"/>
    </source>
</evidence>
<feature type="domain" description="AMP-dependent synthetase/ligase" evidence="1">
    <location>
        <begin position="126"/>
        <end position="327"/>
    </location>
</feature>
<protein>
    <recommendedName>
        <fullName evidence="4">AMP-dependent ligase C-terminal domain-containing protein</fullName>
    </recommendedName>
</protein>
<sequence length="476" mass="52909">VSQDKKQLTRQRWLALLESQRIDFDGPGSEEFWSPARDCASRDELRALQDAKLKVLTPFLYENSDFYRRRFDALGLTPSDIQSVDDLSQWPPVDKKEMVEDLMANPPWGTYTTHDDALWNERGWSLFATSGTTGLPRVFRYSTFDLAQWRWANARALWSLGARPGESVFLVVGFGPHVWAWGVSQALAHMGVPCLSGGGMTAEMRCNIIERYRPTVLATLPSQLLRLGRVMQDMGMDPAKSSIKTLFTGGEPATGVSSTRARLEDLWGARLVEFYGCTEAAPHCGGYSCPTSSLPGEPVHAHLMEDLQVWELIDPDTQEPVAEGQRGITVCTNMNSESSSQLRFIVGDYTTFDSSPCACGRTHVRAMGGFCGRADDLINLRGLKFYPSVIEEAVRAVAGVGDEFDVRIETRESGIDVMTVRVEHVDHESPDAVALAVANAVQTRIEARCEVQVIAPDTLPKTEFKAKRIFDHRDQV</sequence>
<dbReference type="EMBL" id="UINC01010227">
    <property type="protein sequence ID" value="SVA45580.1"/>
    <property type="molecule type" value="Genomic_DNA"/>
</dbReference>
<name>A0A381VZ58_9ZZZZ</name>
<organism evidence="3">
    <name type="scientific">marine metagenome</name>
    <dbReference type="NCBI Taxonomy" id="408172"/>
    <lineage>
        <taxon>unclassified sequences</taxon>
        <taxon>metagenomes</taxon>
        <taxon>ecological metagenomes</taxon>
    </lineage>
</organism>
<dbReference type="InterPro" id="IPR045851">
    <property type="entry name" value="AMP-bd_C_sf"/>
</dbReference>
<dbReference type="InterPro" id="IPR028154">
    <property type="entry name" value="AMP-dep_Lig_C"/>
</dbReference>
<dbReference type="SUPFAM" id="SSF56801">
    <property type="entry name" value="Acetyl-CoA synthetase-like"/>
    <property type="match status" value="1"/>
</dbReference>
<dbReference type="Pfam" id="PF00501">
    <property type="entry name" value="AMP-binding"/>
    <property type="match status" value="1"/>
</dbReference>
<dbReference type="PANTHER" id="PTHR43845">
    <property type="entry name" value="BLR5969 PROTEIN"/>
    <property type="match status" value="1"/>
</dbReference>
<proteinExistence type="predicted"/>
<dbReference type="Pfam" id="PF14535">
    <property type="entry name" value="AMP-binding_C_2"/>
    <property type="match status" value="1"/>
</dbReference>
<dbReference type="PANTHER" id="PTHR43845:SF1">
    <property type="entry name" value="BLR5969 PROTEIN"/>
    <property type="match status" value="1"/>
</dbReference>
<dbReference type="InterPro" id="IPR042099">
    <property type="entry name" value="ANL_N_sf"/>
</dbReference>
<evidence type="ECO:0008006" key="4">
    <source>
        <dbReference type="Google" id="ProtNLM"/>
    </source>
</evidence>
<gene>
    <name evidence="3" type="ORF">METZ01_LOCUS98434</name>
</gene>
<evidence type="ECO:0000259" key="2">
    <source>
        <dbReference type="Pfam" id="PF14535"/>
    </source>
</evidence>
<dbReference type="AlphaFoldDB" id="A0A381VZ58"/>
<dbReference type="Gene3D" id="3.40.50.12780">
    <property type="entry name" value="N-terminal domain of ligase-like"/>
    <property type="match status" value="1"/>
</dbReference>
<dbReference type="InterPro" id="IPR000873">
    <property type="entry name" value="AMP-dep_synth/lig_dom"/>
</dbReference>
<dbReference type="Gene3D" id="3.30.300.30">
    <property type="match status" value="1"/>
</dbReference>
<feature type="non-terminal residue" evidence="3">
    <location>
        <position position="1"/>
    </location>
</feature>
<feature type="domain" description="AMP-dependent ligase C-terminal" evidence="2">
    <location>
        <begin position="382"/>
        <end position="473"/>
    </location>
</feature>
<accession>A0A381VZ58</accession>
<reference evidence="3" key="1">
    <citation type="submission" date="2018-05" db="EMBL/GenBank/DDBJ databases">
        <authorList>
            <person name="Lanie J.A."/>
            <person name="Ng W.-L."/>
            <person name="Kazmierczak K.M."/>
            <person name="Andrzejewski T.M."/>
            <person name="Davidsen T.M."/>
            <person name="Wayne K.J."/>
            <person name="Tettelin H."/>
            <person name="Glass J.I."/>
            <person name="Rusch D."/>
            <person name="Podicherti R."/>
            <person name="Tsui H.-C.T."/>
            <person name="Winkler M.E."/>
        </authorList>
    </citation>
    <scope>NUCLEOTIDE SEQUENCE</scope>
</reference>
<evidence type="ECO:0000259" key="1">
    <source>
        <dbReference type="Pfam" id="PF00501"/>
    </source>
</evidence>